<dbReference type="EMBL" id="AZIM01005293">
    <property type="protein sequence ID" value="ETE59722.1"/>
    <property type="molecule type" value="Genomic_DNA"/>
</dbReference>
<proteinExistence type="predicted"/>
<comment type="caution">
    <text evidence="2">The sequence shown here is derived from an EMBL/GenBank/DDBJ whole genome shotgun (WGS) entry which is preliminary data.</text>
</comment>
<feature type="non-terminal residue" evidence="2">
    <location>
        <position position="1"/>
    </location>
</feature>
<evidence type="ECO:0000313" key="3">
    <source>
        <dbReference type="Proteomes" id="UP000018936"/>
    </source>
</evidence>
<feature type="compositionally biased region" description="Polar residues" evidence="1">
    <location>
        <begin position="592"/>
        <end position="624"/>
    </location>
</feature>
<dbReference type="Proteomes" id="UP000018936">
    <property type="component" value="Unassembled WGS sequence"/>
</dbReference>
<protein>
    <submittedName>
        <fullName evidence="2">Retrotransposon-like protein 1</fullName>
    </submittedName>
</protein>
<dbReference type="SUPFAM" id="SSF56672">
    <property type="entry name" value="DNA/RNA polymerases"/>
    <property type="match status" value="1"/>
</dbReference>
<feature type="region of interest" description="Disordered" evidence="1">
    <location>
        <begin position="592"/>
        <end position="639"/>
    </location>
</feature>
<evidence type="ECO:0000256" key="1">
    <source>
        <dbReference type="SAM" id="MobiDB-lite"/>
    </source>
</evidence>
<accession>V8NDS8</accession>
<dbReference type="OrthoDB" id="7305312at2759"/>
<gene>
    <name evidence="2" type="primary">RTL1</name>
    <name evidence="2" type="ORF">L345_14546</name>
</gene>
<name>V8NDS8_OPHHA</name>
<reference evidence="2 3" key="1">
    <citation type="journal article" date="2013" name="Proc. Natl. Acad. Sci. U.S.A.">
        <title>The king cobra genome reveals dynamic gene evolution and adaptation in the snake venom system.</title>
        <authorList>
            <person name="Vonk F.J."/>
            <person name="Casewell N.R."/>
            <person name="Henkel C.V."/>
            <person name="Heimberg A.M."/>
            <person name="Jansen H.J."/>
            <person name="McCleary R.J."/>
            <person name="Kerkkamp H.M."/>
            <person name="Vos R.A."/>
            <person name="Guerreiro I."/>
            <person name="Calvete J.J."/>
            <person name="Wuster W."/>
            <person name="Woods A.E."/>
            <person name="Logan J.M."/>
            <person name="Harrison R.A."/>
            <person name="Castoe T.A."/>
            <person name="de Koning A.P."/>
            <person name="Pollock D.D."/>
            <person name="Yandell M."/>
            <person name="Calderon D."/>
            <person name="Renjifo C."/>
            <person name="Currier R.B."/>
            <person name="Salgado D."/>
            <person name="Pla D."/>
            <person name="Sanz L."/>
            <person name="Hyder A.S."/>
            <person name="Ribeiro J.M."/>
            <person name="Arntzen J.W."/>
            <person name="van den Thillart G.E."/>
            <person name="Boetzer M."/>
            <person name="Pirovano W."/>
            <person name="Dirks R.P."/>
            <person name="Spaink H.P."/>
            <person name="Duboule D."/>
            <person name="McGlinn E."/>
            <person name="Kini R.M."/>
            <person name="Richardson M.K."/>
        </authorList>
    </citation>
    <scope>NUCLEOTIDE SEQUENCE</scope>
    <source>
        <tissue evidence="2">Blood</tissue>
    </source>
</reference>
<feature type="region of interest" description="Disordered" evidence="1">
    <location>
        <begin position="534"/>
        <end position="564"/>
    </location>
</feature>
<dbReference type="AlphaFoldDB" id="V8NDS8"/>
<dbReference type="Gene3D" id="3.30.70.270">
    <property type="match status" value="1"/>
</dbReference>
<evidence type="ECO:0000313" key="2">
    <source>
        <dbReference type="EMBL" id="ETE59722.1"/>
    </source>
</evidence>
<keyword evidence="3" id="KW-1185">Reference proteome</keyword>
<dbReference type="InterPro" id="IPR043502">
    <property type="entry name" value="DNA/RNA_pol_sf"/>
</dbReference>
<organism evidence="2 3">
    <name type="scientific">Ophiophagus hannah</name>
    <name type="common">King cobra</name>
    <name type="synonym">Naja hannah</name>
    <dbReference type="NCBI Taxonomy" id="8665"/>
    <lineage>
        <taxon>Eukaryota</taxon>
        <taxon>Metazoa</taxon>
        <taxon>Chordata</taxon>
        <taxon>Craniata</taxon>
        <taxon>Vertebrata</taxon>
        <taxon>Euteleostomi</taxon>
        <taxon>Lepidosauria</taxon>
        <taxon>Squamata</taxon>
        <taxon>Bifurcata</taxon>
        <taxon>Unidentata</taxon>
        <taxon>Episquamata</taxon>
        <taxon>Toxicofera</taxon>
        <taxon>Serpentes</taxon>
        <taxon>Colubroidea</taxon>
        <taxon>Elapidae</taxon>
        <taxon>Elapinae</taxon>
        <taxon>Ophiophagus</taxon>
    </lineage>
</organism>
<sequence>MFHESINSLQSMKNANSHSRTLTSWLPHLPEGMEMDPENMEVLQGWQPPGWVKDVLLDFVNYYCTLILWFASFTTPLSNLLQKRVKFYWDTAEQDTFDAIKAAFASEPILKRGLSAVSHTSLHSFGYPVPLCLLFQEVILGEKEHMGQGATGHKGGLPDLAVQLEVWTDHRNMEHLYVAQTLKQQQEDVYAKQEQPACRHIPQTWKENKLGSHTGILLKRFTAIEEPVVLRMQFWDAQEQDPFLAACQTWLREGLFHFQDCFYIPLWPLQGLDVQNPSSGFMDFWVATPSLGMWTYVCSVDRPKMAPWTVAALAHTAETMWGAVSMDFITELQPSKGATTVPGCVSSKSIIHSMVLASSTERTQEPGGLSSAQHLETNGVCIQQLPMHLHPSGLILCELWLSPTPLSFSPIGLSVPTVNIFLQEVWAVHQVVKCQFNKTKDDYKNHEGSDLAFHAAPAFELAVQKSGSPLFGPDPPSVPLVHADACVNTVPIVLLHYHWVLWPHRDLRSIRLVDFTWVNAKDVHAPICLHGPGGGALQGDSVMAPSEPSVEEEEDKLELGPSDRKGRPHWERWLIRQRAACLHRHREDQLLTSSAADRQPISSNDEEQLSTPFNPRATRATQEEVTPPLFTKTTWRGVT</sequence>
<dbReference type="InterPro" id="IPR043128">
    <property type="entry name" value="Rev_trsase/Diguanyl_cyclase"/>
</dbReference>